<dbReference type="AlphaFoldDB" id="A0A378LPP9"/>
<dbReference type="PANTHER" id="PTHR35894">
    <property type="entry name" value="GENERAL SECRETION PATHWAY PROTEIN A-RELATED"/>
    <property type="match status" value="1"/>
</dbReference>
<feature type="domain" description="SPOR" evidence="2">
    <location>
        <begin position="401"/>
        <end position="480"/>
    </location>
</feature>
<dbReference type="EMBL" id="UGPB01000001">
    <property type="protein sequence ID" value="STY28743.1"/>
    <property type="molecule type" value="Genomic_DNA"/>
</dbReference>
<dbReference type="InterPro" id="IPR052026">
    <property type="entry name" value="ExeA_AAA_ATPase_DNA-bind"/>
</dbReference>
<dbReference type="InterPro" id="IPR007730">
    <property type="entry name" value="SPOR-like_dom"/>
</dbReference>
<keyword evidence="4" id="KW-1185">Reference proteome</keyword>
<dbReference type="InterPro" id="IPR036680">
    <property type="entry name" value="SPOR-like_sf"/>
</dbReference>
<dbReference type="SUPFAM" id="SSF110997">
    <property type="entry name" value="Sporulation related repeat"/>
    <property type="match status" value="1"/>
</dbReference>
<dbReference type="OrthoDB" id="5648409at2"/>
<accession>A0A378LPP9</accession>
<evidence type="ECO:0000259" key="2">
    <source>
        <dbReference type="PROSITE" id="PS51724"/>
    </source>
</evidence>
<gene>
    <name evidence="3" type="ORF">NCTC11532_00918</name>
</gene>
<dbReference type="Gene3D" id="3.30.70.1070">
    <property type="entry name" value="Sporulation related repeat"/>
    <property type="match status" value="1"/>
</dbReference>
<dbReference type="STRING" id="1122170.GCA_000701265_02099"/>
<evidence type="ECO:0000256" key="1">
    <source>
        <dbReference type="SAM" id="Phobius"/>
    </source>
</evidence>
<reference evidence="3 4" key="1">
    <citation type="submission" date="2018-06" db="EMBL/GenBank/DDBJ databases">
        <authorList>
            <consortium name="Pathogen Informatics"/>
            <person name="Doyle S."/>
        </authorList>
    </citation>
    <scope>NUCLEOTIDE SEQUENCE [LARGE SCALE GENOMIC DNA]</scope>
    <source>
        <strain evidence="3 4">NCTC11532</strain>
    </source>
</reference>
<evidence type="ECO:0000313" key="4">
    <source>
        <dbReference type="Proteomes" id="UP000255297"/>
    </source>
</evidence>
<dbReference type="InterPro" id="IPR049945">
    <property type="entry name" value="AAA_22"/>
</dbReference>
<organism evidence="3 4">
    <name type="scientific">Legionella wadsworthii</name>
    <dbReference type="NCBI Taxonomy" id="28088"/>
    <lineage>
        <taxon>Bacteria</taxon>
        <taxon>Pseudomonadati</taxon>
        <taxon>Pseudomonadota</taxon>
        <taxon>Gammaproteobacteria</taxon>
        <taxon>Legionellales</taxon>
        <taxon>Legionellaceae</taxon>
        <taxon>Legionella</taxon>
    </lineage>
</organism>
<proteinExistence type="predicted"/>
<dbReference type="RefSeq" id="WP_031567825.1">
    <property type="nucleotide sequence ID" value="NZ_CAAAIS010000007.1"/>
</dbReference>
<dbReference type="PROSITE" id="PS51724">
    <property type="entry name" value="SPOR"/>
    <property type="match status" value="1"/>
</dbReference>
<dbReference type="Proteomes" id="UP000255297">
    <property type="component" value="Unassembled WGS sequence"/>
</dbReference>
<feature type="transmembrane region" description="Helical" evidence="1">
    <location>
        <begin position="249"/>
        <end position="267"/>
    </location>
</feature>
<dbReference type="GO" id="GO:0042834">
    <property type="term" value="F:peptidoglycan binding"/>
    <property type="evidence" value="ECO:0007669"/>
    <property type="project" value="InterPro"/>
</dbReference>
<dbReference type="PANTHER" id="PTHR35894:SF1">
    <property type="entry name" value="PHOSPHORIBULOKINASE _ URIDINE KINASE FAMILY"/>
    <property type="match status" value="1"/>
</dbReference>
<keyword evidence="1" id="KW-1133">Transmembrane helix</keyword>
<keyword evidence="1" id="KW-0472">Membrane</keyword>
<protein>
    <submittedName>
        <fullName evidence="3">DamX-like protein</fullName>
    </submittedName>
</protein>
<keyword evidence="1" id="KW-0812">Transmembrane</keyword>
<dbReference type="SUPFAM" id="SSF52540">
    <property type="entry name" value="P-loop containing nucleoside triphosphate hydrolases"/>
    <property type="match status" value="1"/>
</dbReference>
<sequence>MKEGMIQSEGTAVIQPRILFKPGSWLSKIDFINHLILFNNVLITVLAEKEGGKSSFNTLLQSNLDPQVKSVSITMKPSLKLEDILKDFAHQLDLDSEENPRLSSLVNQINERKAHVLLLIDDAQNIPESFIKDAMHEIKNQENFSFFHLCLLSDYSIVATLNNLVSSFFDNLVHTIELGSLNESETRTYVLQRAMAAHLIHKPLTDAQLKQFYQLTKGNVAKINSNLEPFIYNCTNSKKKEPSKWSKKFGIAASVTLIAGFIGFYFAQNYDLLALYRMKTTCLRQHEAASQLTKLEPQPEILVSQIPSWEDSSTRQIVFNSLPKKQVLGDLEEELPNNTVAIIDKVVVIPKLELKNLAQQEPRIPDTEIKLQNPEADLKRESKAVEIPTPKQHKKTNSKSVLKSNRYTIQIAASHNKKYIERFQKSNQMLARNAKVRHFTNAKGIWYVLTLGEYDNRMEAQRNLSKLPLPLNQLNPWVRPVSNFG</sequence>
<dbReference type="InterPro" id="IPR027417">
    <property type="entry name" value="P-loop_NTPase"/>
</dbReference>
<name>A0A378LPP9_9GAMM</name>
<dbReference type="Pfam" id="PF13401">
    <property type="entry name" value="AAA_22"/>
    <property type="match status" value="1"/>
</dbReference>
<evidence type="ECO:0000313" key="3">
    <source>
        <dbReference type="EMBL" id="STY28743.1"/>
    </source>
</evidence>
<dbReference type="Pfam" id="PF05036">
    <property type="entry name" value="SPOR"/>
    <property type="match status" value="1"/>
</dbReference>
<dbReference type="GO" id="GO:0016887">
    <property type="term" value="F:ATP hydrolysis activity"/>
    <property type="evidence" value="ECO:0007669"/>
    <property type="project" value="InterPro"/>
</dbReference>